<dbReference type="GO" id="GO:0016757">
    <property type="term" value="F:glycosyltransferase activity"/>
    <property type="evidence" value="ECO:0007669"/>
    <property type="project" value="InterPro"/>
</dbReference>
<dbReference type="GO" id="GO:1901135">
    <property type="term" value="P:carbohydrate derivative metabolic process"/>
    <property type="evidence" value="ECO:0007669"/>
    <property type="project" value="UniProtKB-ARBA"/>
</dbReference>
<dbReference type="EMBL" id="PISJ01000014">
    <property type="protein sequence ID" value="PKF32910.1"/>
    <property type="molecule type" value="Genomic_DNA"/>
</dbReference>
<dbReference type="InterPro" id="IPR028098">
    <property type="entry name" value="Glyco_trans_4-like_N"/>
</dbReference>
<evidence type="ECO:0008006" key="5">
    <source>
        <dbReference type="Google" id="ProtNLM"/>
    </source>
</evidence>
<dbReference type="PANTHER" id="PTHR12526:SF630">
    <property type="entry name" value="GLYCOSYLTRANSFERASE"/>
    <property type="match status" value="1"/>
</dbReference>
<feature type="domain" description="Glycosyltransferase subfamily 4-like N-terminal" evidence="2">
    <location>
        <begin position="12"/>
        <end position="162"/>
    </location>
</feature>
<dbReference type="PANTHER" id="PTHR12526">
    <property type="entry name" value="GLYCOSYLTRANSFERASE"/>
    <property type="match status" value="1"/>
</dbReference>
<dbReference type="SUPFAM" id="SSF53756">
    <property type="entry name" value="UDP-Glycosyltransferase/glycogen phosphorylase"/>
    <property type="match status" value="1"/>
</dbReference>
<evidence type="ECO:0000313" key="4">
    <source>
        <dbReference type="Proteomes" id="UP000233553"/>
    </source>
</evidence>
<evidence type="ECO:0000259" key="2">
    <source>
        <dbReference type="Pfam" id="PF13439"/>
    </source>
</evidence>
<evidence type="ECO:0000313" key="3">
    <source>
        <dbReference type="EMBL" id="PKF32910.1"/>
    </source>
</evidence>
<proteinExistence type="predicted"/>
<dbReference type="RefSeq" id="WP_101236775.1">
    <property type="nucleotide sequence ID" value="NZ_PISJ01000014.1"/>
</dbReference>
<dbReference type="Proteomes" id="UP000233553">
    <property type="component" value="Unassembled WGS sequence"/>
</dbReference>
<dbReference type="Gene3D" id="3.40.50.2000">
    <property type="entry name" value="Glycogen Phosphorylase B"/>
    <property type="match status" value="2"/>
</dbReference>
<dbReference type="AlphaFoldDB" id="A0A2N0WDX2"/>
<name>A0A2N0WDX2_9GAMM</name>
<feature type="domain" description="Glycosyl transferase family 1" evidence="1">
    <location>
        <begin position="172"/>
        <end position="327"/>
    </location>
</feature>
<dbReference type="Pfam" id="PF13439">
    <property type="entry name" value="Glyco_transf_4"/>
    <property type="match status" value="1"/>
</dbReference>
<accession>A0A2N0WDX2</accession>
<comment type="caution">
    <text evidence="3">The sequence shown here is derived from an EMBL/GenBank/DDBJ whole genome shotgun (WGS) entry which is preliminary data.</text>
</comment>
<gene>
    <name evidence="3" type="ORF">CW311_12785</name>
</gene>
<organism evidence="3 4">
    <name type="scientific">Acinetobacter proteolyticus</name>
    <dbReference type="NCBI Taxonomy" id="1776741"/>
    <lineage>
        <taxon>Bacteria</taxon>
        <taxon>Pseudomonadati</taxon>
        <taxon>Pseudomonadota</taxon>
        <taxon>Gammaproteobacteria</taxon>
        <taxon>Moraxellales</taxon>
        <taxon>Moraxellaceae</taxon>
        <taxon>Acinetobacter</taxon>
    </lineage>
</organism>
<sequence length="359" mass="40569">MKILYVITQLGVGGAESVLVSMANTMIALGHDVEVVSLLNIKKQHFDDRVRVHLLDLKHKPVSSLIKFRSILSSLKPDVVHSHCLHANIVTRLIRVICPMKRLITTAHNTYEGQGMIMSIFKYTNFLSNKITNVSTDAVKTFENNKYVKPSQMSVVFNIIDIYKFEYSLDIRNEYRGKFGINDDDLVVIAVGSMKDSKDYPNLLKAIKLLSEENLKNFKVFIVGDGLLMVEIQNLAKTLNIESYISFLGVRNDVNSLLNMADIFVLSSKHEGLPTVLVEAAMAKNVIISTDCGGVNDILPNFNNVVNIQDSMALARKMSEVMKLSKEEYLQQSEVTYSYVKDRLDPQKIAKEWLRIYQA</sequence>
<dbReference type="Pfam" id="PF00534">
    <property type="entry name" value="Glycos_transf_1"/>
    <property type="match status" value="1"/>
</dbReference>
<protein>
    <recommendedName>
        <fullName evidence="5">Glycosyltransferase</fullName>
    </recommendedName>
</protein>
<reference evidence="3 4" key="1">
    <citation type="submission" date="2017-12" db="EMBL/GenBank/DDBJ databases">
        <title>Draft Genome sequences of multiple microbial strains isolated from spacecraft associated surfaces.</title>
        <authorList>
            <person name="Seuylemezian A."/>
            <person name="Vaishampayan P."/>
            <person name="Venkateswaran K."/>
        </authorList>
    </citation>
    <scope>NUCLEOTIDE SEQUENCE [LARGE SCALE GENOMIC DNA]</scope>
    <source>
        <strain evidence="3 4">2P01AA</strain>
    </source>
</reference>
<evidence type="ECO:0000259" key="1">
    <source>
        <dbReference type="Pfam" id="PF00534"/>
    </source>
</evidence>
<dbReference type="InterPro" id="IPR001296">
    <property type="entry name" value="Glyco_trans_1"/>
</dbReference>